<dbReference type="PANTHER" id="PTHR11863">
    <property type="entry name" value="STEROL DESATURASE"/>
    <property type="match status" value="1"/>
</dbReference>
<dbReference type="Proteomes" id="UP000559010">
    <property type="component" value="Unassembled WGS sequence"/>
</dbReference>
<dbReference type="EMBL" id="JABBNU010000002">
    <property type="protein sequence ID" value="NMM47335.1"/>
    <property type="molecule type" value="Genomic_DNA"/>
</dbReference>
<keyword evidence="4 5" id="KW-0472">Membrane</keyword>
<dbReference type="GO" id="GO:0008610">
    <property type="term" value="P:lipid biosynthetic process"/>
    <property type="evidence" value="ECO:0007669"/>
    <property type="project" value="InterPro"/>
</dbReference>
<name>A0A848IVM7_9BACT</name>
<dbReference type="AlphaFoldDB" id="A0A848IVM7"/>
<comment type="caution">
    <text evidence="7">The sequence shown here is derived from an EMBL/GenBank/DDBJ whole genome shotgun (WGS) entry which is preliminary data.</text>
</comment>
<gene>
    <name evidence="7" type="ORF">HH304_02920</name>
</gene>
<dbReference type="Pfam" id="PF04116">
    <property type="entry name" value="FA_hydroxylase"/>
    <property type="match status" value="1"/>
</dbReference>
<dbReference type="InterPro" id="IPR006694">
    <property type="entry name" value="Fatty_acid_hydroxylase"/>
</dbReference>
<evidence type="ECO:0000256" key="4">
    <source>
        <dbReference type="ARBA" id="ARBA00023136"/>
    </source>
</evidence>
<evidence type="ECO:0000256" key="2">
    <source>
        <dbReference type="ARBA" id="ARBA00022692"/>
    </source>
</evidence>
<organism evidence="7 8">
    <name type="scientific">Marinigracilibium pacificum</name>
    <dbReference type="NCBI Taxonomy" id="2729599"/>
    <lineage>
        <taxon>Bacteria</taxon>
        <taxon>Pseudomonadati</taxon>
        <taxon>Bacteroidota</taxon>
        <taxon>Cytophagia</taxon>
        <taxon>Cytophagales</taxon>
        <taxon>Flammeovirgaceae</taxon>
        <taxon>Marinigracilibium</taxon>
    </lineage>
</organism>
<keyword evidence="2 5" id="KW-0812">Transmembrane</keyword>
<keyword evidence="8" id="KW-1185">Reference proteome</keyword>
<protein>
    <submittedName>
        <fullName evidence="7">Sterol desaturase family protein</fullName>
    </submittedName>
</protein>
<dbReference type="InterPro" id="IPR050307">
    <property type="entry name" value="Sterol_Desaturase_Related"/>
</dbReference>
<evidence type="ECO:0000256" key="3">
    <source>
        <dbReference type="ARBA" id="ARBA00022989"/>
    </source>
</evidence>
<dbReference type="GO" id="GO:0016020">
    <property type="term" value="C:membrane"/>
    <property type="evidence" value="ECO:0007669"/>
    <property type="project" value="UniProtKB-SubCell"/>
</dbReference>
<reference evidence="7 8" key="1">
    <citation type="submission" date="2020-04" db="EMBL/GenBank/DDBJ databases">
        <title>Flammeovirgaceae bacterium KN852 isolated from deep sea.</title>
        <authorList>
            <person name="Zhang D.-C."/>
        </authorList>
    </citation>
    <scope>NUCLEOTIDE SEQUENCE [LARGE SCALE GENOMIC DNA]</scope>
    <source>
        <strain evidence="7 8">KN852</strain>
    </source>
</reference>
<feature type="transmembrane region" description="Helical" evidence="5">
    <location>
        <begin position="76"/>
        <end position="95"/>
    </location>
</feature>
<accession>A0A848IVM7</accession>
<feature type="transmembrane region" description="Helical" evidence="5">
    <location>
        <begin position="101"/>
        <end position="125"/>
    </location>
</feature>
<feature type="transmembrane region" description="Helical" evidence="5">
    <location>
        <begin position="34"/>
        <end position="55"/>
    </location>
</feature>
<sequence>MKNSCISILIFAFSGIPIISLIRSGQIATQTDTLQNIIIGILVLTTWNEIHFFIVHRIMHIPFFLKWAHKIHHRSVTPTVFSVYSFHWFEALLLSTVQLTIIWAIPLSVISISIFPLVSILLNLAGHCNYRIKWKGAPRIFRFGTTHNKHHNNASKEYGFALYWIDYFNQKIFRKSHKHE</sequence>
<feature type="domain" description="Fatty acid hydroxylase" evidence="6">
    <location>
        <begin position="42"/>
        <end position="168"/>
    </location>
</feature>
<comment type="subcellular location">
    <subcellularLocation>
        <location evidence="1">Membrane</location>
    </subcellularLocation>
</comment>
<evidence type="ECO:0000259" key="6">
    <source>
        <dbReference type="Pfam" id="PF04116"/>
    </source>
</evidence>
<evidence type="ECO:0000256" key="5">
    <source>
        <dbReference type="SAM" id="Phobius"/>
    </source>
</evidence>
<dbReference type="GO" id="GO:0016491">
    <property type="term" value="F:oxidoreductase activity"/>
    <property type="evidence" value="ECO:0007669"/>
    <property type="project" value="InterPro"/>
</dbReference>
<evidence type="ECO:0000313" key="8">
    <source>
        <dbReference type="Proteomes" id="UP000559010"/>
    </source>
</evidence>
<evidence type="ECO:0000313" key="7">
    <source>
        <dbReference type="EMBL" id="NMM47335.1"/>
    </source>
</evidence>
<proteinExistence type="predicted"/>
<dbReference type="GO" id="GO:0005506">
    <property type="term" value="F:iron ion binding"/>
    <property type="evidence" value="ECO:0007669"/>
    <property type="project" value="InterPro"/>
</dbReference>
<evidence type="ECO:0000256" key="1">
    <source>
        <dbReference type="ARBA" id="ARBA00004370"/>
    </source>
</evidence>
<keyword evidence="3 5" id="KW-1133">Transmembrane helix</keyword>